<evidence type="ECO:0000256" key="2">
    <source>
        <dbReference type="ARBA" id="ARBA00023015"/>
    </source>
</evidence>
<evidence type="ECO:0000259" key="7">
    <source>
        <dbReference type="PROSITE" id="PS01124"/>
    </source>
</evidence>
<feature type="domain" description="HTH araC/xylS-type" evidence="7">
    <location>
        <begin position="244"/>
        <end position="342"/>
    </location>
</feature>
<proteinExistence type="predicted"/>
<dbReference type="SMART" id="SM00448">
    <property type="entry name" value="REC"/>
    <property type="match status" value="1"/>
</dbReference>
<keyword evidence="10" id="KW-1185">Reference proteome</keyword>
<dbReference type="GO" id="GO:0000160">
    <property type="term" value="P:phosphorelay signal transduction system"/>
    <property type="evidence" value="ECO:0007669"/>
    <property type="project" value="InterPro"/>
</dbReference>
<accession>A0A1H3DKU0</accession>
<feature type="domain" description="Response regulatory" evidence="8">
    <location>
        <begin position="19"/>
        <end position="135"/>
    </location>
</feature>
<dbReference type="Gene3D" id="3.40.50.2300">
    <property type="match status" value="1"/>
</dbReference>
<evidence type="ECO:0000256" key="1">
    <source>
        <dbReference type="ARBA" id="ARBA00018672"/>
    </source>
</evidence>
<dbReference type="InterPro" id="IPR018060">
    <property type="entry name" value="HTH_AraC"/>
</dbReference>
<dbReference type="GO" id="GO:0043565">
    <property type="term" value="F:sequence-specific DNA binding"/>
    <property type="evidence" value="ECO:0007669"/>
    <property type="project" value="InterPro"/>
</dbReference>
<dbReference type="SUPFAM" id="SSF46689">
    <property type="entry name" value="Homeodomain-like"/>
    <property type="match status" value="2"/>
</dbReference>
<dbReference type="CDD" id="cd17536">
    <property type="entry name" value="REC_YesN-like"/>
    <property type="match status" value="1"/>
</dbReference>
<keyword evidence="6" id="KW-0597">Phosphoprotein</keyword>
<dbReference type="PROSITE" id="PS01124">
    <property type="entry name" value="HTH_ARAC_FAMILY_2"/>
    <property type="match status" value="1"/>
</dbReference>
<evidence type="ECO:0000313" key="10">
    <source>
        <dbReference type="Proteomes" id="UP000199652"/>
    </source>
</evidence>
<dbReference type="Pfam" id="PF00072">
    <property type="entry name" value="Response_reg"/>
    <property type="match status" value="1"/>
</dbReference>
<dbReference type="InterPro" id="IPR011006">
    <property type="entry name" value="CheY-like_superfamily"/>
</dbReference>
<keyword evidence="4" id="KW-0804">Transcription</keyword>
<dbReference type="InterPro" id="IPR001789">
    <property type="entry name" value="Sig_transdc_resp-reg_receiver"/>
</dbReference>
<keyword evidence="3" id="KW-0238">DNA-binding</keyword>
<dbReference type="EMBL" id="FNOU01000005">
    <property type="protein sequence ID" value="SDX66950.1"/>
    <property type="molecule type" value="Genomic_DNA"/>
</dbReference>
<comment type="function">
    <text evidence="5">May play the central regulatory role in sporulation. It may be an element of the effector pathway responsible for the activation of sporulation genes in response to nutritional stress. Spo0A may act in concert with spo0H (a sigma factor) to control the expression of some genes that are critical to the sporulation process.</text>
</comment>
<dbReference type="PROSITE" id="PS50110">
    <property type="entry name" value="RESPONSE_REGULATORY"/>
    <property type="match status" value="1"/>
</dbReference>
<gene>
    <name evidence="9" type="ORF">SAMN04488579_10542</name>
</gene>
<evidence type="ECO:0000256" key="4">
    <source>
        <dbReference type="ARBA" id="ARBA00023163"/>
    </source>
</evidence>
<dbReference type="Proteomes" id="UP000199652">
    <property type="component" value="Unassembled WGS sequence"/>
</dbReference>
<dbReference type="Gene3D" id="1.10.10.60">
    <property type="entry name" value="Homeodomain-like"/>
    <property type="match status" value="2"/>
</dbReference>
<keyword evidence="2" id="KW-0805">Transcription regulation</keyword>
<evidence type="ECO:0000256" key="3">
    <source>
        <dbReference type="ARBA" id="ARBA00023125"/>
    </source>
</evidence>
<reference evidence="10" key="1">
    <citation type="submission" date="2016-10" db="EMBL/GenBank/DDBJ databases">
        <authorList>
            <person name="Varghese N."/>
            <person name="Submissions S."/>
        </authorList>
    </citation>
    <scope>NUCLEOTIDE SEQUENCE [LARGE SCALE GENOMIC DNA]</scope>
    <source>
        <strain evidence="10">VPI 5359</strain>
    </source>
</reference>
<dbReference type="PANTHER" id="PTHR43280">
    <property type="entry name" value="ARAC-FAMILY TRANSCRIPTIONAL REGULATOR"/>
    <property type="match status" value="1"/>
</dbReference>
<dbReference type="InterPro" id="IPR009057">
    <property type="entry name" value="Homeodomain-like_sf"/>
</dbReference>
<dbReference type="SMART" id="SM00342">
    <property type="entry name" value="HTH_ARAC"/>
    <property type="match status" value="1"/>
</dbReference>
<dbReference type="GO" id="GO:0003700">
    <property type="term" value="F:DNA-binding transcription factor activity"/>
    <property type="evidence" value="ECO:0007669"/>
    <property type="project" value="InterPro"/>
</dbReference>
<dbReference type="Pfam" id="PF12833">
    <property type="entry name" value="HTH_18"/>
    <property type="match status" value="1"/>
</dbReference>
<dbReference type="SUPFAM" id="SSF52172">
    <property type="entry name" value="CheY-like"/>
    <property type="match status" value="1"/>
</dbReference>
<dbReference type="PANTHER" id="PTHR43280:SF2">
    <property type="entry name" value="HTH-TYPE TRANSCRIPTIONAL REGULATOR EXSA"/>
    <property type="match status" value="1"/>
</dbReference>
<feature type="modified residue" description="4-aspartylphosphate" evidence="6">
    <location>
        <position position="70"/>
    </location>
</feature>
<dbReference type="STRING" id="1528.SAMN04488579_10542"/>
<evidence type="ECO:0000256" key="5">
    <source>
        <dbReference type="ARBA" id="ARBA00024867"/>
    </source>
</evidence>
<organism evidence="9 10">
    <name type="scientific">Eubacterium barkeri</name>
    <name type="common">Clostridium barkeri</name>
    <dbReference type="NCBI Taxonomy" id="1528"/>
    <lineage>
        <taxon>Bacteria</taxon>
        <taxon>Bacillati</taxon>
        <taxon>Bacillota</taxon>
        <taxon>Clostridia</taxon>
        <taxon>Eubacteriales</taxon>
        <taxon>Eubacteriaceae</taxon>
        <taxon>Eubacterium</taxon>
    </lineage>
</organism>
<evidence type="ECO:0000256" key="6">
    <source>
        <dbReference type="PROSITE-ProRule" id="PRU00169"/>
    </source>
</evidence>
<protein>
    <recommendedName>
        <fullName evidence="1">Stage 0 sporulation protein A homolog</fullName>
    </recommendedName>
</protein>
<name>A0A1H3DKU0_EUBBA</name>
<sequence length="349" mass="40473">MIRGERRFSGFRGRAPMYKILVVDDEALMVAALEQMIAMIDGFMVCATARNGLEAIEAREKYDPDIIIMDVIMPDMNGIAAGKAIRKVDSHVAIYLISAYNEFDYAKEAIKIKVSDYLLKPLSFTVVKRVLEEYRGLNKQRDATFEEICSILETRDYKTMYYKLPDIVKSIMEESWDSAEEIIDYYYKIEAKLIRTYGCSQSTSYINKPTGEKPPMAKWLSFRLYAMMDLILRTKAMTDYPVMEKVFSCIDAHLEENIGLKEVKTYCDLSQGYLSRLFKRTLGISVMDYIHLCHMMYAKWLFCTQGMSVIDVAYKLSYNESSYFSKIFKKYEYMTVSEYKKKIPGSGDE</sequence>
<evidence type="ECO:0000313" key="9">
    <source>
        <dbReference type="EMBL" id="SDX66950.1"/>
    </source>
</evidence>
<evidence type="ECO:0000259" key="8">
    <source>
        <dbReference type="PROSITE" id="PS50110"/>
    </source>
</evidence>
<dbReference type="AlphaFoldDB" id="A0A1H3DKU0"/>